<proteinExistence type="predicted"/>
<comment type="caution">
    <text evidence="1">The sequence shown here is derived from an EMBL/GenBank/DDBJ whole genome shotgun (WGS) entry which is preliminary data.</text>
</comment>
<sequence length="77" mass="9088">MKRYGDTLEDVQVIEKIIPSLVPKFDFVVCVIESKDLDFMTIEQVMGEFQAQEDNFKRRQDESLEQNLKDKVSLKDF</sequence>
<dbReference type="EMBL" id="JARKNE010000006">
    <property type="protein sequence ID" value="KAK5825175.1"/>
    <property type="molecule type" value="Genomic_DNA"/>
</dbReference>
<organism evidence="1 2">
    <name type="scientific">Gossypium arboreum</name>
    <name type="common">Tree cotton</name>
    <name type="synonym">Gossypium nanking</name>
    <dbReference type="NCBI Taxonomy" id="29729"/>
    <lineage>
        <taxon>Eukaryota</taxon>
        <taxon>Viridiplantae</taxon>
        <taxon>Streptophyta</taxon>
        <taxon>Embryophyta</taxon>
        <taxon>Tracheophyta</taxon>
        <taxon>Spermatophyta</taxon>
        <taxon>Magnoliopsida</taxon>
        <taxon>eudicotyledons</taxon>
        <taxon>Gunneridae</taxon>
        <taxon>Pentapetalae</taxon>
        <taxon>rosids</taxon>
        <taxon>malvids</taxon>
        <taxon>Malvales</taxon>
        <taxon>Malvaceae</taxon>
        <taxon>Malvoideae</taxon>
        <taxon>Gossypium</taxon>
    </lineage>
</organism>
<protein>
    <submittedName>
        <fullName evidence="1">Uncharacterized protein</fullName>
    </submittedName>
</protein>
<reference evidence="1 2" key="1">
    <citation type="submission" date="2023-03" db="EMBL/GenBank/DDBJ databases">
        <title>WGS of Gossypium arboreum.</title>
        <authorList>
            <person name="Yu D."/>
        </authorList>
    </citation>
    <scope>NUCLEOTIDE SEQUENCE [LARGE SCALE GENOMIC DNA]</scope>
    <source>
        <tissue evidence="1">Leaf</tissue>
    </source>
</reference>
<keyword evidence="2" id="KW-1185">Reference proteome</keyword>
<evidence type="ECO:0000313" key="1">
    <source>
        <dbReference type="EMBL" id="KAK5825175.1"/>
    </source>
</evidence>
<dbReference type="Proteomes" id="UP001358586">
    <property type="component" value="Chromosome 6"/>
</dbReference>
<name>A0ABR0PLI7_GOSAR</name>
<accession>A0ABR0PLI7</accession>
<gene>
    <name evidence="1" type="ORF">PVK06_019981</name>
</gene>
<evidence type="ECO:0000313" key="2">
    <source>
        <dbReference type="Proteomes" id="UP001358586"/>
    </source>
</evidence>